<dbReference type="AlphaFoldDB" id="A0AAV9XDS4"/>
<keyword evidence="1" id="KW-0732">Signal</keyword>
<feature type="chain" id="PRO_5043911751" evidence="1">
    <location>
        <begin position="23"/>
        <end position="530"/>
    </location>
</feature>
<accession>A0AAV9XDS4</accession>
<protein>
    <submittedName>
        <fullName evidence="2">Uncharacterized protein</fullName>
    </submittedName>
</protein>
<keyword evidence="3" id="KW-1185">Reference proteome</keyword>
<dbReference type="Proteomes" id="UP001365542">
    <property type="component" value="Unassembled WGS sequence"/>
</dbReference>
<gene>
    <name evidence="2" type="ORF">TWF694_009411</name>
</gene>
<evidence type="ECO:0000256" key="1">
    <source>
        <dbReference type="SAM" id="SignalP"/>
    </source>
</evidence>
<reference evidence="2 3" key="1">
    <citation type="submission" date="2019-10" db="EMBL/GenBank/DDBJ databases">
        <authorList>
            <person name="Palmer J.M."/>
        </authorList>
    </citation>
    <scope>NUCLEOTIDE SEQUENCE [LARGE SCALE GENOMIC DNA]</scope>
    <source>
        <strain evidence="2 3">TWF694</strain>
    </source>
</reference>
<comment type="caution">
    <text evidence="2">The sequence shown here is derived from an EMBL/GenBank/DDBJ whole genome shotgun (WGS) entry which is preliminary data.</text>
</comment>
<feature type="signal peptide" evidence="1">
    <location>
        <begin position="1"/>
        <end position="22"/>
    </location>
</feature>
<organism evidence="2 3">
    <name type="scientific">Orbilia ellipsospora</name>
    <dbReference type="NCBI Taxonomy" id="2528407"/>
    <lineage>
        <taxon>Eukaryota</taxon>
        <taxon>Fungi</taxon>
        <taxon>Dikarya</taxon>
        <taxon>Ascomycota</taxon>
        <taxon>Pezizomycotina</taxon>
        <taxon>Orbiliomycetes</taxon>
        <taxon>Orbiliales</taxon>
        <taxon>Orbiliaceae</taxon>
        <taxon>Orbilia</taxon>
    </lineage>
</organism>
<sequence length="530" mass="54569">MFSTLTSASLVAVFALLNNVNACSSHSSSTLTTYGAGYYYNTTTTASTSTTLDIYGGGSSTTTTVPYVNAYGTGTTLSSTTRCTESTAAPYGGSTEYGTPGAYGTPGTYGTPGANGTPGAYGTGTTKSTIPAVYGTKSTTLAGYGGSQQYTTAAPAKYSTSVYSAQYGSVKTIETCTTEYCGVQVAPIPTNVATVHTASIASVYQTSTSTCLVTLKGETKSLTKTVTKTCTSTGKASVHTVYATHVVKVTVDHPIYYTKTYTTSLAPKTIKGSATTVPTPYGFVNVADDSANAPSKYSKRDGYEYAAPAPAPAPATTRYVTAVVCTKTLATVSTHTYTVIATAKASSTVYGKTVTITHTSSVTQTVAPAYAQTTTITRIATSTITTTCTRTAYTTVTKQSTAVMPGATTYAACNARNVYSGPSGSVTANVGTESQTVPGVSTPQECCARCQAHVGSYGAKDCAGSYFTSDEGTNTCVLRLTTTCSNSNYGTFTTTTHNDYSDYSQGYVSNGPCGRWKVSPSNSGTPSGTY</sequence>
<dbReference type="EMBL" id="JAVHJO010000006">
    <property type="protein sequence ID" value="KAK6539167.1"/>
    <property type="molecule type" value="Genomic_DNA"/>
</dbReference>
<evidence type="ECO:0000313" key="3">
    <source>
        <dbReference type="Proteomes" id="UP001365542"/>
    </source>
</evidence>
<proteinExistence type="predicted"/>
<name>A0AAV9XDS4_9PEZI</name>
<evidence type="ECO:0000313" key="2">
    <source>
        <dbReference type="EMBL" id="KAK6539167.1"/>
    </source>
</evidence>